<evidence type="ECO:0000313" key="13">
    <source>
        <dbReference type="EMBL" id="OEH84619.1"/>
    </source>
</evidence>
<keyword evidence="4" id="KW-0349">Heme</keyword>
<dbReference type="SUPFAM" id="SSF48695">
    <property type="entry name" value="Multiheme cytochromes"/>
    <property type="match status" value="2"/>
</dbReference>
<keyword evidence="9" id="KW-0408">Iron</keyword>
<dbReference type="RefSeq" id="WP_069703046.1">
    <property type="nucleotide sequence ID" value="NZ_MJAT01000037.1"/>
</dbReference>
<comment type="similarity">
    <text evidence="2">Belongs to the cytochrome c-552 family.</text>
</comment>
<evidence type="ECO:0000313" key="14">
    <source>
        <dbReference type="Proteomes" id="UP000095255"/>
    </source>
</evidence>
<name>A0A1E5L3V0_9FIRM</name>
<dbReference type="GO" id="GO:0020037">
    <property type="term" value="F:heme binding"/>
    <property type="evidence" value="ECO:0007669"/>
    <property type="project" value="TreeGrafter"/>
</dbReference>
<dbReference type="CDD" id="cd00548">
    <property type="entry name" value="NrfA-like"/>
    <property type="match status" value="1"/>
</dbReference>
<gene>
    <name evidence="13" type="ORF">BHU72_08980</name>
</gene>
<dbReference type="Proteomes" id="UP000095255">
    <property type="component" value="Unassembled WGS sequence"/>
</dbReference>
<organism evidence="13 14">
    <name type="scientific">Desulfuribacillus stibiiarsenatis</name>
    <dbReference type="NCBI Taxonomy" id="1390249"/>
    <lineage>
        <taxon>Bacteria</taxon>
        <taxon>Bacillati</taxon>
        <taxon>Bacillota</taxon>
        <taxon>Desulfuribacillia</taxon>
        <taxon>Desulfuribacillales</taxon>
        <taxon>Desulfuribacillaceae</taxon>
        <taxon>Desulfuribacillus</taxon>
    </lineage>
</organism>
<dbReference type="PANTHER" id="PTHR30633">
    <property type="entry name" value="CYTOCHROME C-552 RESPIRATORY NITRITE REDUCTASE"/>
    <property type="match status" value="1"/>
</dbReference>
<comment type="catalytic activity">
    <reaction evidence="10">
        <text>6 Fe(III)-[cytochrome c] + NH4(+) + 2 H2O = 6 Fe(II)-[cytochrome c] + nitrite + 8 H(+)</text>
        <dbReference type="Rhea" id="RHEA:13089"/>
        <dbReference type="Rhea" id="RHEA-COMP:10350"/>
        <dbReference type="Rhea" id="RHEA-COMP:14399"/>
        <dbReference type="ChEBI" id="CHEBI:15377"/>
        <dbReference type="ChEBI" id="CHEBI:15378"/>
        <dbReference type="ChEBI" id="CHEBI:16301"/>
        <dbReference type="ChEBI" id="CHEBI:28938"/>
        <dbReference type="ChEBI" id="CHEBI:29033"/>
        <dbReference type="ChEBI" id="CHEBI:29034"/>
        <dbReference type="EC" id="1.7.2.2"/>
    </reaction>
</comment>
<reference evidence="13 14" key="1">
    <citation type="submission" date="2016-09" db="EMBL/GenBank/DDBJ databases">
        <title>Desulfuribacillus arsenicus sp. nov., an obligately anaerobic, dissimilatory arsenic- and antimonate-reducing bacterium isolated from anoxic sediments.</title>
        <authorList>
            <person name="Abin C.A."/>
            <person name="Hollibaugh J.T."/>
        </authorList>
    </citation>
    <scope>NUCLEOTIDE SEQUENCE [LARGE SCALE GENOMIC DNA]</scope>
    <source>
        <strain evidence="13 14">MLFW-2</strain>
    </source>
</reference>
<dbReference type="Pfam" id="PF02335">
    <property type="entry name" value="Cytochrom_C552"/>
    <property type="match status" value="1"/>
</dbReference>
<dbReference type="Gene3D" id="1.10.287.3080">
    <property type="match status" value="1"/>
</dbReference>
<evidence type="ECO:0000256" key="9">
    <source>
        <dbReference type="ARBA" id="ARBA00023004"/>
    </source>
</evidence>
<feature type="chain" id="PRO_5038335538" description="nitrite reductase (cytochrome; ammonia-forming)" evidence="12">
    <location>
        <begin position="19"/>
        <end position="490"/>
    </location>
</feature>
<dbReference type="InterPro" id="IPR036280">
    <property type="entry name" value="Multihaem_cyt_sf"/>
</dbReference>
<evidence type="ECO:0000256" key="7">
    <source>
        <dbReference type="ARBA" id="ARBA00022837"/>
    </source>
</evidence>
<dbReference type="Gene3D" id="1.10.1130.10">
    <property type="entry name" value="Flavocytochrome C3, Chain A"/>
    <property type="match status" value="1"/>
</dbReference>
<keyword evidence="6 12" id="KW-0732">Signal</keyword>
<keyword evidence="8" id="KW-0560">Oxidoreductase</keyword>
<protein>
    <recommendedName>
        <fullName evidence="3">nitrite reductase (cytochrome; ammonia-forming)</fullName>
        <ecNumber evidence="3">1.7.2.2</ecNumber>
    </recommendedName>
</protein>
<dbReference type="EC" id="1.7.2.2" evidence="3"/>
<evidence type="ECO:0000256" key="2">
    <source>
        <dbReference type="ARBA" id="ARBA00009288"/>
    </source>
</evidence>
<comment type="caution">
    <text evidence="13">The sequence shown here is derived from an EMBL/GenBank/DDBJ whole genome shotgun (WGS) entry which is preliminary data.</text>
</comment>
<evidence type="ECO:0000256" key="3">
    <source>
        <dbReference type="ARBA" id="ARBA00011887"/>
    </source>
</evidence>
<dbReference type="Gene3D" id="1.20.140.10">
    <property type="entry name" value="Butyryl-CoA Dehydrogenase, subunit A, domain 3"/>
    <property type="match status" value="1"/>
</dbReference>
<comment type="subcellular location">
    <subcellularLocation>
        <location evidence="1">Cell envelope</location>
    </subcellularLocation>
</comment>
<proteinExistence type="inferred from homology"/>
<keyword evidence="5" id="KW-0479">Metal-binding</keyword>
<dbReference type="STRING" id="1390249.BHU72_08980"/>
<keyword evidence="7" id="KW-0106">Calcium</keyword>
<keyword evidence="11" id="KW-1133">Transmembrane helix</keyword>
<keyword evidence="11" id="KW-0472">Membrane</keyword>
<evidence type="ECO:0000256" key="10">
    <source>
        <dbReference type="ARBA" id="ARBA00049131"/>
    </source>
</evidence>
<keyword evidence="14" id="KW-1185">Reference proteome</keyword>
<sequence length="490" mass="55608">MKRTIIFFLVAFTFFVFTGLEEVSAQQQCQTCHSQTVTKMTGSKHANVSCVTCHTGSEQHAANPQQVRPNIDVSAATCGMCHKTIYDDYRYVNKVDQTPQKSVEWPLLPKLLSGHAFAKDYREPREHFNMIEDIELTTRGKGATCYTCKSADIYHQWNKPDGINYDSDVQELLTDKKISHPITCVMCHNPHGTESRTVSFGLHEALAKTGADHPGKNDSINSQMCAQCHVNYNFNPTGKTIEFPFRKVADMPEYIANNEFWQQHPTGGWNHPELDMFLYKVQHPETELYWESPHHKAGVSCTDCHMPKIKDAQGNEFTQHFLGSPMNNPEQTCGNCHDLTEDQYRAQMKEIQEGVYSLMEEAMDEMSIAIDTIEQARTANAFSETLLQQARDTYFISHLNWEWIAAENSMGFHHPEEATGALTVALNKATEAKDLAQRAIDEPEFVAETQEPGQVADETATRNYLWWILGLAVVAAIAFMLLRNKEENKR</sequence>
<evidence type="ECO:0000256" key="4">
    <source>
        <dbReference type="ARBA" id="ARBA00022617"/>
    </source>
</evidence>
<dbReference type="AlphaFoldDB" id="A0A1E5L3V0"/>
<dbReference type="GO" id="GO:0046872">
    <property type="term" value="F:metal ion binding"/>
    <property type="evidence" value="ECO:0007669"/>
    <property type="project" value="UniProtKB-KW"/>
</dbReference>
<dbReference type="OrthoDB" id="9780421at2"/>
<feature type="signal peptide" evidence="12">
    <location>
        <begin position="1"/>
        <end position="18"/>
    </location>
</feature>
<evidence type="ECO:0000256" key="11">
    <source>
        <dbReference type="SAM" id="Phobius"/>
    </source>
</evidence>
<evidence type="ECO:0000256" key="1">
    <source>
        <dbReference type="ARBA" id="ARBA00004196"/>
    </source>
</evidence>
<dbReference type="EMBL" id="MJAT01000037">
    <property type="protein sequence ID" value="OEH84619.1"/>
    <property type="molecule type" value="Genomic_DNA"/>
</dbReference>
<feature type="transmembrane region" description="Helical" evidence="11">
    <location>
        <begin position="464"/>
        <end position="482"/>
    </location>
</feature>
<evidence type="ECO:0000256" key="8">
    <source>
        <dbReference type="ARBA" id="ARBA00023002"/>
    </source>
</evidence>
<dbReference type="GO" id="GO:0030288">
    <property type="term" value="C:outer membrane-bounded periplasmic space"/>
    <property type="evidence" value="ECO:0007669"/>
    <property type="project" value="TreeGrafter"/>
</dbReference>
<dbReference type="GO" id="GO:0042279">
    <property type="term" value="F:nitrite reductase (cytochrome, ammonia-forming) activity"/>
    <property type="evidence" value="ECO:0007669"/>
    <property type="project" value="UniProtKB-EC"/>
</dbReference>
<dbReference type="PANTHER" id="PTHR30633:SF0">
    <property type="entry name" value="CYTOCHROME C-552"/>
    <property type="match status" value="1"/>
</dbReference>
<dbReference type="GO" id="GO:0019645">
    <property type="term" value="P:anaerobic electron transport chain"/>
    <property type="evidence" value="ECO:0007669"/>
    <property type="project" value="TreeGrafter"/>
</dbReference>
<accession>A0A1E5L3V0</accession>
<dbReference type="InterPro" id="IPR003321">
    <property type="entry name" value="Cyt_c552"/>
</dbReference>
<evidence type="ECO:0000256" key="5">
    <source>
        <dbReference type="ARBA" id="ARBA00022723"/>
    </source>
</evidence>
<evidence type="ECO:0000256" key="12">
    <source>
        <dbReference type="SAM" id="SignalP"/>
    </source>
</evidence>
<evidence type="ECO:0000256" key="6">
    <source>
        <dbReference type="ARBA" id="ARBA00022729"/>
    </source>
</evidence>
<keyword evidence="11" id="KW-0812">Transmembrane</keyword>